<accession>A0A7H0LGV3</accession>
<feature type="domain" description="Anti-sigma K factor RskA C-terminal" evidence="3">
    <location>
        <begin position="105"/>
        <end position="238"/>
    </location>
</feature>
<dbReference type="Pfam" id="PF10099">
    <property type="entry name" value="RskA_C"/>
    <property type="match status" value="1"/>
</dbReference>
<reference evidence="4 5" key="1">
    <citation type="submission" date="2020-09" db="EMBL/GenBank/DDBJ databases">
        <title>Sphingomonas sp., a new species isolated from pork steak.</title>
        <authorList>
            <person name="Heidler von Heilborn D."/>
        </authorList>
    </citation>
    <scope>NUCLEOTIDE SEQUENCE [LARGE SCALE GENOMIC DNA]</scope>
    <source>
        <strain evidence="5">S8-3T</strain>
    </source>
</reference>
<organism evidence="4 5">
    <name type="scientific">Sphingomonas alpina</name>
    <dbReference type="NCBI Taxonomy" id="653931"/>
    <lineage>
        <taxon>Bacteria</taxon>
        <taxon>Pseudomonadati</taxon>
        <taxon>Pseudomonadota</taxon>
        <taxon>Alphaproteobacteria</taxon>
        <taxon>Sphingomonadales</taxon>
        <taxon>Sphingomonadaceae</taxon>
        <taxon>Sphingomonas</taxon>
    </lineage>
</organism>
<dbReference type="Proteomes" id="UP000516148">
    <property type="component" value="Chromosome"/>
</dbReference>
<sequence>MSEDAIPIGDDPDVAAAELALGLLEGEERAVALRRVLAEPGFAQEVERWRQHLGQLFDIWPEVTAPPGVMARLDQTLDGPAAPRLTALQRTGRLWPGIAVASSLIAAGLLLVVLIRPAPPVPTAVPPKQQPVATAPARMLVASIDPSAEGKPVTAVYDPVSGGLRLTESMLADANRSAELWVIAGDGVPHSLGLLHVSGGSTFTVTGDNRVRLVAGATLAVSLEPVGGSPSGSPTGPVVAKGVLSQV</sequence>
<feature type="compositionally biased region" description="Low complexity" evidence="1">
    <location>
        <begin position="226"/>
        <end position="239"/>
    </location>
</feature>
<proteinExistence type="predicted"/>
<dbReference type="AlphaFoldDB" id="A0A7H0LGV3"/>
<dbReference type="GO" id="GO:0005886">
    <property type="term" value="C:plasma membrane"/>
    <property type="evidence" value="ECO:0007669"/>
    <property type="project" value="InterPro"/>
</dbReference>
<dbReference type="PANTHER" id="PTHR37461">
    <property type="entry name" value="ANTI-SIGMA-K FACTOR RSKA"/>
    <property type="match status" value="1"/>
</dbReference>
<gene>
    <name evidence="4" type="ORF">H3Z74_19700</name>
</gene>
<dbReference type="InterPro" id="IPR018764">
    <property type="entry name" value="RskA_C"/>
</dbReference>
<protein>
    <submittedName>
        <fullName evidence="4">Anti-sigma factor</fullName>
    </submittedName>
</protein>
<keyword evidence="2" id="KW-0812">Transmembrane</keyword>
<dbReference type="GO" id="GO:0016989">
    <property type="term" value="F:sigma factor antagonist activity"/>
    <property type="evidence" value="ECO:0007669"/>
    <property type="project" value="TreeGrafter"/>
</dbReference>
<dbReference type="InterPro" id="IPR051474">
    <property type="entry name" value="Anti-sigma-K/W_factor"/>
</dbReference>
<dbReference type="RefSeq" id="WP_187761232.1">
    <property type="nucleotide sequence ID" value="NZ_CP061038.1"/>
</dbReference>
<evidence type="ECO:0000256" key="1">
    <source>
        <dbReference type="SAM" id="MobiDB-lite"/>
    </source>
</evidence>
<evidence type="ECO:0000313" key="4">
    <source>
        <dbReference type="EMBL" id="QNQ08906.1"/>
    </source>
</evidence>
<dbReference type="PANTHER" id="PTHR37461:SF1">
    <property type="entry name" value="ANTI-SIGMA-K FACTOR RSKA"/>
    <property type="match status" value="1"/>
</dbReference>
<feature type="transmembrane region" description="Helical" evidence="2">
    <location>
        <begin position="94"/>
        <end position="115"/>
    </location>
</feature>
<keyword evidence="2" id="KW-0472">Membrane</keyword>
<name>A0A7H0LGV3_9SPHN</name>
<feature type="region of interest" description="Disordered" evidence="1">
    <location>
        <begin position="226"/>
        <end position="247"/>
    </location>
</feature>
<dbReference type="KEGG" id="spap:H3Z74_19700"/>
<dbReference type="GO" id="GO:0006417">
    <property type="term" value="P:regulation of translation"/>
    <property type="evidence" value="ECO:0007669"/>
    <property type="project" value="TreeGrafter"/>
</dbReference>
<evidence type="ECO:0000313" key="5">
    <source>
        <dbReference type="Proteomes" id="UP000516148"/>
    </source>
</evidence>
<dbReference type="EMBL" id="CP061038">
    <property type="protein sequence ID" value="QNQ08906.1"/>
    <property type="molecule type" value="Genomic_DNA"/>
</dbReference>
<keyword evidence="2" id="KW-1133">Transmembrane helix</keyword>
<evidence type="ECO:0000259" key="3">
    <source>
        <dbReference type="Pfam" id="PF10099"/>
    </source>
</evidence>
<evidence type="ECO:0000256" key="2">
    <source>
        <dbReference type="SAM" id="Phobius"/>
    </source>
</evidence>
<keyword evidence="5" id="KW-1185">Reference proteome</keyword>